<protein>
    <recommendedName>
        <fullName evidence="1">DUF3991 domain-containing protein</fullName>
    </recommendedName>
</protein>
<dbReference type="Proteomes" id="UP000186102">
    <property type="component" value="Unassembled WGS sequence"/>
</dbReference>
<reference evidence="2 3" key="1">
    <citation type="submission" date="2016-09" db="EMBL/GenBank/DDBJ databases">
        <title>Complete genome of Desulfosporosinus sp. OL.</title>
        <authorList>
            <person name="Mardanov A."/>
            <person name="Beletsky A."/>
            <person name="Panova A."/>
            <person name="Karnachuk O."/>
            <person name="Ravin N."/>
        </authorList>
    </citation>
    <scope>NUCLEOTIDE SEQUENCE [LARGE SCALE GENOMIC DNA]</scope>
    <source>
        <strain evidence="2 3">OL</strain>
    </source>
</reference>
<dbReference type="Gene3D" id="3.40.1360.10">
    <property type="match status" value="1"/>
</dbReference>
<comment type="caution">
    <text evidence="2">The sequence shown here is derived from an EMBL/GenBank/DDBJ whole genome shotgun (WGS) entry which is preliminary data.</text>
</comment>
<dbReference type="RefSeq" id="WP_075365760.1">
    <property type="nucleotide sequence ID" value="NZ_MLBF01000027.1"/>
</dbReference>
<dbReference type="InterPro" id="IPR025054">
    <property type="entry name" value="DUF3991"/>
</dbReference>
<dbReference type="STRING" id="1888891.DSOL_3240"/>
<evidence type="ECO:0000313" key="3">
    <source>
        <dbReference type="Proteomes" id="UP000186102"/>
    </source>
</evidence>
<dbReference type="EMBL" id="MLBF01000027">
    <property type="protein sequence ID" value="OLN30108.1"/>
    <property type="molecule type" value="Genomic_DNA"/>
</dbReference>
<dbReference type="Pfam" id="PF13155">
    <property type="entry name" value="Toprim_2"/>
    <property type="match status" value="1"/>
</dbReference>
<dbReference type="OrthoDB" id="9802530at2"/>
<feature type="domain" description="DUF3991" evidence="1">
    <location>
        <begin position="121"/>
        <end position="196"/>
    </location>
</feature>
<evidence type="ECO:0000259" key="1">
    <source>
        <dbReference type="Pfam" id="PF13154"/>
    </source>
</evidence>
<proteinExistence type="predicted"/>
<keyword evidence="3" id="KW-1185">Reference proteome</keyword>
<accession>A0A1Q8QS76</accession>
<dbReference type="Pfam" id="PF13154">
    <property type="entry name" value="DUF3991"/>
    <property type="match status" value="1"/>
</dbReference>
<organism evidence="2 3">
    <name type="scientific">Desulfosporosinus metallidurans</name>
    <dbReference type="NCBI Taxonomy" id="1888891"/>
    <lineage>
        <taxon>Bacteria</taxon>
        <taxon>Bacillati</taxon>
        <taxon>Bacillota</taxon>
        <taxon>Clostridia</taxon>
        <taxon>Eubacteriales</taxon>
        <taxon>Desulfitobacteriaceae</taxon>
        <taxon>Desulfosporosinus</taxon>
    </lineage>
</organism>
<dbReference type="SUPFAM" id="SSF56731">
    <property type="entry name" value="DNA primase core"/>
    <property type="match status" value="1"/>
</dbReference>
<dbReference type="SUPFAM" id="SSF57783">
    <property type="entry name" value="Zinc beta-ribbon"/>
    <property type="match status" value="1"/>
</dbReference>
<evidence type="ECO:0000313" key="2">
    <source>
        <dbReference type="EMBL" id="OLN30108.1"/>
    </source>
</evidence>
<gene>
    <name evidence="2" type="ORF">DSOL_3240</name>
</gene>
<sequence>MAEYIYFTDEQKRRANSVDLVDFLQRQGEQLIRSGRDRRLKSDHSITIRGNQWFDHGTEQGGLAIDFVQEFYGLSFPGAVTMLLGGEQGVEFKQTDKSAPAPERKPFALPEANSDMRRVFAYLIKQRFLDRAVLTHFSRAKMLYEDKEYHNAVFVGFDENGVVKHAHKRGTYSNGGGYRGNVESSDPRYSFHYIGTNDRLYVFEAPIDLLSFITLYPKNWQQNSYVALDGVAEHAVLYQLSRNKRLQSVALCLDHDEAGIEATDRLTEIIHEHGYMEVSCLQPEYKDWNECLKARNGVTPIPSQEHPKLEVLPEVCGSLHETCEVLRSARNPYDALLEHYEKLKPLISDGKLVRGKETAVTEHLQCMAAYSLLSVQREYRQLEQPVTTEQLIGELQESYKPHQDRGKLRSKADDIQQDVAAANRQLNTAGIRSLDDKQDLISSCMHLALNCVRTHIFVTLEAQKQSVCKTVREQMDCEQSAQPVLTM</sequence>
<dbReference type="AlphaFoldDB" id="A0A1Q8QS76"/>
<name>A0A1Q8QS76_9FIRM</name>